<accession>A0ABD0VM71</accession>
<comment type="caution">
    <text evidence="1">The sequence shown here is derived from an EMBL/GenBank/DDBJ whole genome shotgun (WGS) entry which is preliminary data.</text>
</comment>
<evidence type="ECO:0000313" key="2">
    <source>
        <dbReference type="Proteomes" id="UP001552299"/>
    </source>
</evidence>
<reference evidence="1 2" key="1">
    <citation type="journal article" date="2024" name="Plant Biotechnol. J.">
        <title>Dendrobium thyrsiflorum genome and its molecular insights into genes involved in important horticultural traits.</title>
        <authorList>
            <person name="Chen B."/>
            <person name="Wang J.Y."/>
            <person name="Zheng P.J."/>
            <person name="Li K.L."/>
            <person name="Liang Y.M."/>
            <person name="Chen X.F."/>
            <person name="Zhang C."/>
            <person name="Zhao X."/>
            <person name="He X."/>
            <person name="Zhang G.Q."/>
            <person name="Liu Z.J."/>
            <person name="Xu Q."/>
        </authorList>
    </citation>
    <scope>NUCLEOTIDE SEQUENCE [LARGE SCALE GENOMIC DNA]</scope>
    <source>
        <strain evidence="1">GZMU011</strain>
    </source>
</reference>
<dbReference type="AlphaFoldDB" id="A0ABD0VM71"/>
<protein>
    <submittedName>
        <fullName evidence="1">Uncharacterized protein</fullName>
    </submittedName>
</protein>
<proteinExistence type="predicted"/>
<name>A0ABD0VM71_DENTH</name>
<evidence type="ECO:0000313" key="1">
    <source>
        <dbReference type="EMBL" id="KAL0923632.1"/>
    </source>
</evidence>
<organism evidence="1 2">
    <name type="scientific">Dendrobium thyrsiflorum</name>
    <name type="common">Pinecone-like raceme dendrobium</name>
    <name type="synonym">Orchid</name>
    <dbReference type="NCBI Taxonomy" id="117978"/>
    <lineage>
        <taxon>Eukaryota</taxon>
        <taxon>Viridiplantae</taxon>
        <taxon>Streptophyta</taxon>
        <taxon>Embryophyta</taxon>
        <taxon>Tracheophyta</taxon>
        <taxon>Spermatophyta</taxon>
        <taxon>Magnoliopsida</taxon>
        <taxon>Liliopsida</taxon>
        <taxon>Asparagales</taxon>
        <taxon>Orchidaceae</taxon>
        <taxon>Epidendroideae</taxon>
        <taxon>Malaxideae</taxon>
        <taxon>Dendrobiinae</taxon>
        <taxon>Dendrobium</taxon>
    </lineage>
</organism>
<keyword evidence="2" id="KW-1185">Reference proteome</keyword>
<dbReference type="Proteomes" id="UP001552299">
    <property type="component" value="Unassembled WGS sequence"/>
</dbReference>
<dbReference type="EMBL" id="JANQDX010000006">
    <property type="protein sequence ID" value="KAL0923632.1"/>
    <property type="molecule type" value="Genomic_DNA"/>
</dbReference>
<gene>
    <name evidence="1" type="ORF">M5K25_007697</name>
</gene>
<sequence length="168" mass="18856">MMVERKSGDGRRPSSCSTTVDRGSLAMVLKLLKPQIYLHSPANGLLHVESVLEELQQVGIRASPGKKMTDRGKEPITDEVRSLDALWANQDNVNRKLDELAADLQRFTVEIRREFNLNRARQPQQQPPPFEQPEVLEELQQYDIPILYAGEVLVPVSTTDSSAYSTVG</sequence>